<name>A0A212L831_9HYPH</name>
<gene>
    <name evidence="2" type="ORF">KL86PLE_120060</name>
</gene>
<dbReference type="AlphaFoldDB" id="A0A212L831"/>
<evidence type="ECO:0000313" key="2">
    <source>
        <dbReference type="EMBL" id="SCM73732.1"/>
    </source>
</evidence>
<sequence>MRIDPEDAQIPIIRTTVRGALGVHPGRRAEDLADPEQPLHPVHRCQPLLSSYESYRQNGVRHRSRQPD</sequence>
<proteinExistence type="predicted"/>
<accession>A0A212L831</accession>
<reference evidence="2" key="1">
    <citation type="submission" date="2016-08" db="EMBL/GenBank/DDBJ databases">
        <authorList>
            <person name="Seilhamer J.J."/>
        </authorList>
    </citation>
    <scope>NUCLEOTIDE SEQUENCE</scope>
    <source>
        <strain evidence="2">86</strain>
    </source>
</reference>
<dbReference type="EMBL" id="FMJD01000004">
    <property type="protein sequence ID" value="SCM73732.1"/>
    <property type="molecule type" value="Genomic_DNA"/>
</dbReference>
<organism evidence="2">
    <name type="scientific">uncultured Pleomorphomonas sp</name>
    <dbReference type="NCBI Taxonomy" id="442121"/>
    <lineage>
        <taxon>Bacteria</taxon>
        <taxon>Pseudomonadati</taxon>
        <taxon>Pseudomonadota</taxon>
        <taxon>Alphaproteobacteria</taxon>
        <taxon>Hyphomicrobiales</taxon>
        <taxon>Pleomorphomonadaceae</taxon>
        <taxon>Pleomorphomonas</taxon>
        <taxon>environmental samples</taxon>
    </lineage>
</organism>
<feature type="compositionally biased region" description="Basic residues" evidence="1">
    <location>
        <begin position="59"/>
        <end position="68"/>
    </location>
</feature>
<evidence type="ECO:0000256" key="1">
    <source>
        <dbReference type="SAM" id="MobiDB-lite"/>
    </source>
</evidence>
<protein>
    <submittedName>
        <fullName evidence="2">Uncharacterized protein</fullName>
    </submittedName>
</protein>
<feature type="compositionally biased region" description="Polar residues" evidence="1">
    <location>
        <begin position="48"/>
        <end position="57"/>
    </location>
</feature>
<feature type="region of interest" description="Disordered" evidence="1">
    <location>
        <begin position="28"/>
        <end position="68"/>
    </location>
</feature>